<comment type="caution">
    <text evidence="4">The sequence shown here is derived from an EMBL/GenBank/DDBJ whole genome shotgun (WGS) entry which is preliminary data.</text>
</comment>
<dbReference type="EMBL" id="LFYR01000915">
    <property type="protein sequence ID" value="KMZ67261.1"/>
    <property type="molecule type" value="Genomic_DNA"/>
</dbReference>
<dbReference type="GO" id="GO:0019752">
    <property type="term" value="P:carboxylic acid metabolic process"/>
    <property type="evidence" value="ECO:0000318"/>
    <property type="project" value="GO_Central"/>
</dbReference>
<evidence type="ECO:0000256" key="1">
    <source>
        <dbReference type="ARBA" id="ARBA00001933"/>
    </source>
</evidence>
<dbReference type="GO" id="GO:0008483">
    <property type="term" value="F:transaminase activity"/>
    <property type="evidence" value="ECO:0007669"/>
    <property type="project" value="UniProtKB-KW"/>
</dbReference>
<protein>
    <submittedName>
        <fullName evidence="4">Branched-chain amino acid aminotransferase-like</fullName>
    </submittedName>
</protein>
<name>A0A0K9PE82_ZOSMR</name>
<dbReference type="Proteomes" id="UP000036987">
    <property type="component" value="Unassembled WGS sequence"/>
</dbReference>
<dbReference type="Pfam" id="PF01063">
    <property type="entry name" value="Aminotran_4"/>
    <property type="match status" value="1"/>
</dbReference>
<dbReference type="InterPro" id="IPR043132">
    <property type="entry name" value="BCAT-like_C"/>
</dbReference>
<dbReference type="InterPro" id="IPR043131">
    <property type="entry name" value="BCAT-like_N"/>
</dbReference>
<dbReference type="InterPro" id="IPR050571">
    <property type="entry name" value="Class-IV_PLP-Dep_Aminotrnsfr"/>
</dbReference>
<dbReference type="PANTHER" id="PTHR42743">
    <property type="entry name" value="AMINO-ACID AMINOTRANSFERASE"/>
    <property type="match status" value="1"/>
</dbReference>
<dbReference type="STRING" id="29655.A0A0K9PE82"/>
<keyword evidence="4" id="KW-0808">Transferase</keyword>
<dbReference type="Gene3D" id="3.20.10.10">
    <property type="entry name" value="D-amino Acid Aminotransferase, subunit A, domain 2"/>
    <property type="match status" value="1"/>
</dbReference>
<dbReference type="Gene3D" id="3.30.470.10">
    <property type="match status" value="1"/>
</dbReference>
<dbReference type="GO" id="GO:0046394">
    <property type="term" value="P:carboxylic acid biosynthetic process"/>
    <property type="evidence" value="ECO:0007669"/>
    <property type="project" value="UniProtKB-ARBA"/>
</dbReference>
<evidence type="ECO:0000313" key="4">
    <source>
        <dbReference type="EMBL" id="KMZ67261.1"/>
    </source>
</evidence>
<keyword evidence="5" id="KW-1185">Reference proteome</keyword>
<gene>
    <name evidence="4" type="ORF">ZOSMA_26G00080</name>
</gene>
<dbReference type="SUPFAM" id="SSF56752">
    <property type="entry name" value="D-aminoacid aminotransferase-like PLP-dependent enzymes"/>
    <property type="match status" value="1"/>
</dbReference>
<reference evidence="5" key="1">
    <citation type="journal article" date="2016" name="Nature">
        <title>The genome of the seagrass Zostera marina reveals angiosperm adaptation to the sea.</title>
        <authorList>
            <person name="Olsen J.L."/>
            <person name="Rouze P."/>
            <person name="Verhelst B."/>
            <person name="Lin Y.-C."/>
            <person name="Bayer T."/>
            <person name="Collen J."/>
            <person name="Dattolo E."/>
            <person name="De Paoli E."/>
            <person name="Dittami S."/>
            <person name="Maumus F."/>
            <person name="Michel G."/>
            <person name="Kersting A."/>
            <person name="Lauritano C."/>
            <person name="Lohaus R."/>
            <person name="Toepel M."/>
            <person name="Tonon T."/>
            <person name="Vanneste K."/>
            <person name="Amirebrahimi M."/>
            <person name="Brakel J."/>
            <person name="Bostroem C."/>
            <person name="Chovatia M."/>
            <person name="Grimwood J."/>
            <person name="Jenkins J.W."/>
            <person name="Jueterbock A."/>
            <person name="Mraz A."/>
            <person name="Stam W.T."/>
            <person name="Tice H."/>
            <person name="Bornberg-Bauer E."/>
            <person name="Green P.J."/>
            <person name="Pearson G.A."/>
            <person name="Procaccini G."/>
            <person name="Duarte C.M."/>
            <person name="Schmutz J."/>
            <person name="Reusch T.B.H."/>
            <person name="Van de Peer Y."/>
        </authorList>
    </citation>
    <scope>NUCLEOTIDE SEQUENCE [LARGE SCALE GENOMIC DNA]</scope>
    <source>
        <strain evidence="5">cv. Finnish</strain>
    </source>
</reference>
<dbReference type="InterPro" id="IPR001544">
    <property type="entry name" value="Aminotrans_IV"/>
</dbReference>
<evidence type="ECO:0000256" key="2">
    <source>
        <dbReference type="ARBA" id="ARBA00009320"/>
    </source>
</evidence>
<sequence>MDDFQVPVYSSSEVIEKLQMKWQSVGAGMRKKSYAAMYSSFFGGITIDPAMMTIPIDDHMVHRGHGVFDTATIFDGNLYDLDSHLDRLLNSARLAKITPPFPRHVLKTILVKLASVSRCREGSLRYWLSAGPGNFSLSSAGCSESTFYAIAMQEDHEPRRSEVMQGVKVITSTVPMKSSIFATIKNVNYLPNVLSVLEAEQNGAFASIWIDDQGCVAEGPNANIAFITKTNHLLLPSFKKTLGGCTANRLIHLASKLVRTGVLEGVTTKDITVKEGKECNEMMFVGSGLLIIPIIAWDDHPIGDGHVGDRTMILYDLLWDDMKNGPGRQRIPVSYN</sequence>
<dbReference type="AlphaFoldDB" id="A0A0K9PE82"/>
<proteinExistence type="inferred from homology"/>
<dbReference type="OrthoDB" id="25921at2759"/>
<evidence type="ECO:0000256" key="3">
    <source>
        <dbReference type="ARBA" id="ARBA00022898"/>
    </source>
</evidence>
<evidence type="ECO:0000313" key="5">
    <source>
        <dbReference type="Proteomes" id="UP000036987"/>
    </source>
</evidence>
<dbReference type="FunFam" id="3.20.10.10:FF:000002">
    <property type="entry name" value="D-alanine aminotransferase"/>
    <property type="match status" value="1"/>
</dbReference>
<organism evidence="4 5">
    <name type="scientific">Zostera marina</name>
    <name type="common">Eelgrass</name>
    <dbReference type="NCBI Taxonomy" id="29655"/>
    <lineage>
        <taxon>Eukaryota</taxon>
        <taxon>Viridiplantae</taxon>
        <taxon>Streptophyta</taxon>
        <taxon>Embryophyta</taxon>
        <taxon>Tracheophyta</taxon>
        <taxon>Spermatophyta</taxon>
        <taxon>Magnoliopsida</taxon>
        <taxon>Liliopsida</taxon>
        <taxon>Zosteraceae</taxon>
        <taxon>Zostera</taxon>
    </lineage>
</organism>
<comment type="cofactor">
    <cofactor evidence="1">
        <name>pyridoxal 5'-phosphate</name>
        <dbReference type="ChEBI" id="CHEBI:597326"/>
    </cofactor>
</comment>
<dbReference type="PANTHER" id="PTHR42743:SF8">
    <property type="entry name" value="OS01G0238500 PROTEIN"/>
    <property type="match status" value="1"/>
</dbReference>
<dbReference type="InterPro" id="IPR036038">
    <property type="entry name" value="Aminotransferase-like"/>
</dbReference>
<dbReference type="OMA" id="FASIWID"/>
<keyword evidence="4" id="KW-0032">Aminotransferase</keyword>
<dbReference type="GO" id="GO:0008652">
    <property type="term" value="P:amino acid biosynthetic process"/>
    <property type="evidence" value="ECO:0007669"/>
    <property type="project" value="UniProtKB-ARBA"/>
</dbReference>
<accession>A0A0K9PE82</accession>
<keyword evidence="3" id="KW-0663">Pyridoxal phosphate</keyword>
<comment type="similarity">
    <text evidence="2">Belongs to the class-IV pyridoxal-phosphate-dependent aminotransferase family.</text>
</comment>
<dbReference type="FunFam" id="3.30.470.10:FF:000008">
    <property type="entry name" value="D-amino-acid transaminase, chloroplastic"/>
    <property type="match status" value="1"/>
</dbReference>